<evidence type="ECO:0008006" key="4">
    <source>
        <dbReference type="Google" id="ProtNLM"/>
    </source>
</evidence>
<organism evidence="2 3">
    <name type="scientific">Citricoccus muralis</name>
    <dbReference type="NCBI Taxonomy" id="169134"/>
    <lineage>
        <taxon>Bacteria</taxon>
        <taxon>Bacillati</taxon>
        <taxon>Actinomycetota</taxon>
        <taxon>Actinomycetes</taxon>
        <taxon>Micrococcales</taxon>
        <taxon>Micrococcaceae</taxon>
        <taxon>Citricoccus</taxon>
    </lineage>
</organism>
<dbReference type="AlphaFoldDB" id="A0A3D9LGW5"/>
<evidence type="ECO:0000256" key="1">
    <source>
        <dbReference type="SAM" id="MobiDB-lite"/>
    </source>
</evidence>
<protein>
    <recommendedName>
        <fullName evidence="4">DUF3052 family protein</fullName>
    </recommendedName>
</protein>
<comment type="caution">
    <text evidence="2">The sequence shown here is derived from an EMBL/GenBank/DDBJ whole genome shotgun (WGS) entry which is preliminary data.</text>
</comment>
<sequence>MATTPEQPATPAASTAPAAPAAPQKTTAQKLFIKPTDTLHLAGGHQGLHALLDPLPEGVTLTDKITEATAVVLFAQDQRSLDGVLNDWLEPALGARVLWIGYPKGGRSDINRDTIWKDIEARGHTLNANIPLSGEWSSVRVRTAS</sequence>
<reference evidence="2 3" key="1">
    <citation type="submission" date="2018-07" db="EMBL/GenBank/DDBJ databases">
        <title>Sequencing the genomes of 1000 actinobacteria strains.</title>
        <authorList>
            <person name="Klenk H.-P."/>
        </authorList>
    </citation>
    <scope>NUCLEOTIDE SEQUENCE [LARGE SCALE GENOMIC DNA]</scope>
    <source>
        <strain evidence="2 3">DSM 14442</strain>
    </source>
</reference>
<evidence type="ECO:0000313" key="2">
    <source>
        <dbReference type="EMBL" id="REE04916.1"/>
    </source>
</evidence>
<evidence type="ECO:0000313" key="3">
    <source>
        <dbReference type="Proteomes" id="UP000256727"/>
    </source>
</evidence>
<keyword evidence="3" id="KW-1185">Reference proteome</keyword>
<dbReference type="OrthoDB" id="9800461at2"/>
<feature type="region of interest" description="Disordered" evidence="1">
    <location>
        <begin position="1"/>
        <end position="26"/>
    </location>
</feature>
<dbReference type="RefSeq" id="WP_115932777.1">
    <property type="nucleotide sequence ID" value="NZ_QREH01000001.1"/>
</dbReference>
<dbReference type="Proteomes" id="UP000256727">
    <property type="component" value="Unassembled WGS sequence"/>
</dbReference>
<dbReference type="EMBL" id="QREH01000001">
    <property type="protein sequence ID" value="REE04916.1"/>
    <property type="molecule type" value="Genomic_DNA"/>
</dbReference>
<proteinExistence type="predicted"/>
<name>A0A3D9LGW5_9MICC</name>
<accession>A0A3D9LGW5</accession>
<gene>
    <name evidence="2" type="ORF">C8E99_2773</name>
</gene>